<dbReference type="OrthoDB" id="6624269at2"/>
<dbReference type="Pfam" id="PF18593">
    <property type="entry name" value="CdiI_2"/>
    <property type="match status" value="1"/>
</dbReference>
<keyword evidence="4" id="KW-1185">Reference proteome</keyword>
<dbReference type="InterPro" id="IPR041129">
    <property type="entry name" value="CdiI_2"/>
</dbReference>
<evidence type="ECO:0000313" key="4">
    <source>
        <dbReference type="Proteomes" id="UP000234240"/>
    </source>
</evidence>
<comment type="caution">
    <text evidence="3">The sequence shown here is derived from an EMBL/GenBank/DDBJ whole genome shotgun (WGS) entry which is preliminary data.</text>
</comment>
<accession>A0A2N5DT07</accession>
<evidence type="ECO:0000259" key="2">
    <source>
        <dbReference type="Pfam" id="PF18593"/>
    </source>
</evidence>
<dbReference type="EMBL" id="PJZF01000064">
    <property type="protein sequence ID" value="PLR29399.1"/>
    <property type="molecule type" value="Genomic_DNA"/>
</dbReference>
<reference evidence="3 4" key="1">
    <citation type="submission" date="2017-12" db="EMBL/GenBank/DDBJ databases">
        <title>Characterization of six clinical isolates of Enterochimera gen. nov., a novel genus of the Yersiniaciae family and the three species Enterochimera arupensis sp. nov., Enterochimera coloradensis sp. nov, and Enterochimera californica sp. nov.</title>
        <authorList>
            <person name="Rossi A."/>
            <person name="Fisher M."/>
        </authorList>
    </citation>
    <scope>NUCLEOTIDE SEQUENCE [LARGE SCALE GENOMIC DNA]</scope>
    <source>
        <strain evidence="4">2015-Iso6</strain>
    </source>
</reference>
<protein>
    <recommendedName>
        <fullName evidence="2">CdiI immunity protein domain-containing protein</fullName>
    </recommendedName>
</protein>
<sequence length="232" mass="26010">MTFSIAERYPYIDALMMGYINQDAAVMAGSSRYEDMIQCYINDMDDDELADVLEELKAYQAEHSDSLTADFMRDFSYGYALKDAERFFTLLKGAILMKRGGNYTDEAELENMAEWELAIRPPRAASSSVESEAKQDEQALNEAQVDDLEERITELLVSRAKLAEYAHGRGSRQHLFFLEMLATALDHEQVPASESETPIASLSSIAAGTQIIYGMAKDKHVIHFATANPPKK</sequence>
<proteinExistence type="predicted"/>
<feature type="domain" description="CdiI immunity protein" evidence="2">
    <location>
        <begin position="8"/>
        <end position="79"/>
    </location>
</feature>
<organism evidence="3 4">
    <name type="scientific">Chimaeribacter californicus</name>
    <dbReference type="NCBI Taxonomy" id="2060067"/>
    <lineage>
        <taxon>Bacteria</taxon>
        <taxon>Pseudomonadati</taxon>
        <taxon>Pseudomonadota</taxon>
        <taxon>Gammaproteobacteria</taxon>
        <taxon>Enterobacterales</taxon>
        <taxon>Yersiniaceae</taxon>
        <taxon>Chimaeribacter</taxon>
    </lineage>
</organism>
<dbReference type="RefSeq" id="WP_101818574.1">
    <property type="nucleotide sequence ID" value="NZ_PJZF01000064.1"/>
</dbReference>
<evidence type="ECO:0000313" key="3">
    <source>
        <dbReference type="EMBL" id="PLR29399.1"/>
    </source>
</evidence>
<dbReference type="Proteomes" id="UP000234240">
    <property type="component" value="Unassembled WGS sequence"/>
</dbReference>
<feature type="region of interest" description="Disordered" evidence="1">
    <location>
        <begin position="124"/>
        <end position="144"/>
    </location>
</feature>
<name>A0A2N5DT07_9GAMM</name>
<evidence type="ECO:0000256" key="1">
    <source>
        <dbReference type="SAM" id="MobiDB-lite"/>
    </source>
</evidence>
<dbReference type="AlphaFoldDB" id="A0A2N5DT07"/>
<gene>
    <name evidence="3" type="ORF">CYR55_22795</name>
</gene>